<protein>
    <recommendedName>
        <fullName evidence="1">HNH nuclease domain-containing protein</fullName>
    </recommendedName>
</protein>
<accession>A0A5A7M8L1</accession>
<dbReference type="Gene3D" id="3.90.75.10">
    <property type="entry name" value="Homing Intron 3 (I-ppo) Encoded Endonuclease, Chain A"/>
    <property type="match status" value="1"/>
</dbReference>
<evidence type="ECO:0000259" key="1">
    <source>
        <dbReference type="Pfam" id="PF13392"/>
    </source>
</evidence>
<dbReference type="GO" id="GO:0004519">
    <property type="term" value="F:endonuclease activity"/>
    <property type="evidence" value="ECO:0007669"/>
    <property type="project" value="InterPro"/>
</dbReference>
<dbReference type="RefSeq" id="WP_149354352.1">
    <property type="nucleotide sequence ID" value="NZ_BKBW01000001.1"/>
</dbReference>
<gene>
    <name evidence="2" type="ORF">CTTA_0219</name>
</gene>
<dbReference type="InterPro" id="IPR003615">
    <property type="entry name" value="HNH_nuc"/>
</dbReference>
<feature type="domain" description="HNH nuclease" evidence="1">
    <location>
        <begin position="62"/>
        <end position="103"/>
    </location>
</feature>
<dbReference type="Pfam" id="PF13392">
    <property type="entry name" value="HNH_3"/>
    <property type="match status" value="1"/>
</dbReference>
<proteinExistence type="predicted"/>
<dbReference type="InterPro" id="IPR044925">
    <property type="entry name" value="His-Me_finger_sf"/>
</dbReference>
<dbReference type="InterPro" id="IPR044930">
    <property type="entry name" value="Homing_endonuclease_His-Me"/>
</dbReference>
<evidence type="ECO:0000313" key="2">
    <source>
        <dbReference type="EMBL" id="GEQ73214.1"/>
    </source>
</evidence>
<reference evidence="2 3" key="1">
    <citation type="journal article" date="2019" name="Microbiol. Resour. Announc.">
        <title>Draft Genome Sequence of Comamonas testosteroni TA441, a Bacterium That Has a Cryptic Phenol Degradation Gene Cluster.</title>
        <authorList>
            <person name="Arai H."/>
            <person name="Ishii M."/>
        </authorList>
    </citation>
    <scope>NUCLEOTIDE SEQUENCE [LARGE SCALE GENOMIC DNA]</scope>
    <source>
        <strain evidence="2 3">TA441</strain>
    </source>
</reference>
<dbReference type="Proteomes" id="UP000323105">
    <property type="component" value="Unassembled WGS sequence"/>
</dbReference>
<sequence>MATISPAHAAVQHNAFSNAPSLDAKSFQGLSAGQCFCPDWIHKNRWGYPIATNGKGGKSAGHRLAYRLFVGPIPNGTMVLHRCGNQACINPHHLYLGNALQNALDRDLHGNTKAAVQLPQTKLSDEDVRAIRASSESCTALAKRYGMSRSYMWCVRTGAARNKQKTEG</sequence>
<dbReference type="AlphaFoldDB" id="A0A5A7M8L1"/>
<dbReference type="SUPFAM" id="SSF54060">
    <property type="entry name" value="His-Me finger endonucleases"/>
    <property type="match status" value="1"/>
</dbReference>
<comment type="caution">
    <text evidence="2">The sequence shown here is derived from an EMBL/GenBank/DDBJ whole genome shotgun (WGS) entry which is preliminary data.</text>
</comment>
<organism evidence="2 3">
    <name type="scientific">Comamonas testosteroni</name>
    <name type="common">Pseudomonas testosteroni</name>
    <dbReference type="NCBI Taxonomy" id="285"/>
    <lineage>
        <taxon>Bacteria</taxon>
        <taxon>Pseudomonadati</taxon>
        <taxon>Pseudomonadota</taxon>
        <taxon>Betaproteobacteria</taxon>
        <taxon>Burkholderiales</taxon>
        <taxon>Comamonadaceae</taxon>
        <taxon>Comamonas</taxon>
    </lineage>
</organism>
<evidence type="ECO:0000313" key="3">
    <source>
        <dbReference type="Proteomes" id="UP000323105"/>
    </source>
</evidence>
<dbReference type="EMBL" id="BKBW01000001">
    <property type="protein sequence ID" value="GEQ73214.1"/>
    <property type="molecule type" value="Genomic_DNA"/>
</dbReference>
<name>A0A5A7M8L1_COMTE</name>